<reference evidence="3 4" key="1">
    <citation type="submission" date="2017-07" db="EMBL/GenBank/DDBJ databases">
        <title>Genome Sequence of Sulfitobacter pseudonitzschiae Strain SMR1 Isolated from a culture of the Diatom Skeletonema marinoi.</title>
        <authorList>
            <person name="Topel M."/>
            <person name="Pinder M.I.M."/>
            <person name="Johansson O.N."/>
            <person name="Kourtchenko O."/>
            <person name="Godhe A."/>
            <person name="Clarke A.K."/>
        </authorList>
    </citation>
    <scope>NUCLEOTIDE SEQUENCE [LARGE SCALE GENOMIC DNA]</scope>
    <source>
        <strain evidence="3 4">SMR1</strain>
    </source>
</reference>
<evidence type="ECO:0000313" key="3">
    <source>
        <dbReference type="EMBL" id="ASM73999.1"/>
    </source>
</evidence>
<evidence type="ECO:0000256" key="2">
    <source>
        <dbReference type="SAM" id="MobiDB-lite"/>
    </source>
</evidence>
<protein>
    <recommendedName>
        <fullName evidence="5">Mitochondrial inner membrane protein</fullName>
    </recommendedName>
</protein>
<dbReference type="KEGG" id="spse:SULPSESMR1_03222"/>
<dbReference type="Proteomes" id="UP000199754">
    <property type="component" value="Chromosome"/>
</dbReference>
<keyword evidence="1" id="KW-0175">Coiled coil</keyword>
<proteinExistence type="predicted"/>
<organism evidence="3 4">
    <name type="scientific">Pseudosulfitobacter pseudonitzschiae</name>
    <dbReference type="NCBI Taxonomy" id="1402135"/>
    <lineage>
        <taxon>Bacteria</taxon>
        <taxon>Pseudomonadati</taxon>
        <taxon>Pseudomonadota</taxon>
        <taxon>Alphaproteobacteria</taxon>
        <taxon>Rhodobacterales</taxon>
        <taxon>Roseobacteraceae</taxon>
        <taxon>Pseudosulfitobacter</taxon>
    </lineage>
</organism>
<dbReference type="STRING" id="1402135.SAMN05444149_104246"/>
<dbReference type="EMBL" id="CP022415">
    <property type="protein sequence ID" value="ASM73999.1"/>
    <property type="molecule type" value="Genomic_DNA"/>
</dbReference>
<evidence type="ECO:0008006" key="5">
    <source>
        <dbReference type="Google" id="ProtNLM"/>
    </source>
</evidence>
<dbReference type="AlphaFoldDB" id="A0A221K4T2"/>
<accession>A0A221K4T2</accession>
<feature type="compositionally biased region" description="Acidic residues" evidence="2">
    <location>
        <begin position="83"/>
        <end position="95"/>
    </location>
</feature>
<feature type="coiled-coil region" evidence="1">
    <location>
        <begin position="168"/>
        <end position="260"/>
    </location>
</feature>
<keyword evidence="4" id="KW-1185">Reference proteome</keyword>
<dbReference type="RefSeq" id="WP_089421752.1">
    <property type="nucleotide sequence ID" value="NZ_CP022415.1"/>
</dbReference>
<feature type="region of interest" description="Disordered" evidence="2">
    <location>
        <begin position="1"/>
        <end position="119"/>
    </location>
</feature>
<feature type="compositionally biased region" description="Basic and acidic residues" evidence="2">
    <location>
        <begin position="13"/>
        <end position="47"/>
    </location>
</feature>
<gene>
    <name evidence="3" type="ORF">SULPSESMR1_03222</name>
</gene>
<dbReference type="OrthoDB" id="7659420at2"/>
<sequence>MAKSKSPESVGPAEDKDKVATEANADDKTATDPDKDAGLPEPDKSDEPEIADTPQPDSADEPVELSEPGEIIATEEVTAPNDDAAEDDTPEEVVTPEETPTPNEYPAAPSTMPAVAPERSSSGFWPLVLGGMVAACLGFVAGKSQIIDPILPSSWRSAGENTETAANVEAMGQTVSQLRNEIEELRSQIPDAPTDNSDTLNTLSASVEELVARTDALEQRPQPPADGASNVDVSALTDQMATQQEQIDKLLKDARLIQESATAAAGTTLARAAATRVLAAVDSGSPFATALADVSANSDVDVPVALSRVADDGVTPLPDLQQALPDAARAALAAARTNATDETGGFGGFLRRQLGARSVQPREGTDPDAVLSRVEEATRQGHLADALAEAETLPDPAKAELQSWMDAAQARLEAMNAAEALIQRLAAN</sequence>
<name>A0A221K4T2_9RHOB</name>
<evidence type="ECO:0000313" key="4">
    <source>
        <dbReference type="Proteomes" id="UP000199754"/>
    </source>
</evidence>
<evidence type="ECO:0000256" key="1">
    <source>
        <dbReference type="SAM" id="Coils"/>
    </source>
</evidence>